<dbReference type="InterPro" id="IPR001173">
    <property type="entry name" value="Glyco_trans_2-like"/>
</dbReference>
<evidence type="ECO:0000313" key="3">
    <source>
        <dbReference type="Proteomes" id="UP000612329"/>
    </source>
</evidence>
<dbReference type="EMBL" id="BMNR01000006">
    <property type="protein sequence ID" value="GGK30669.1"/>
    <property type="molecule type" value="Genomic_DNA"/>
</dbReference>
<dbReference type="PANTHER" id="PTHR22916:SF3">
    <property type="entry name" value="UDP-GLCNAC:BETAGAL BETA-1,3-N-ACETYLGLUCOSAMINYLTRANSFERASE-LIKE PROTEIN 1"/>
    <property type="match status" value="1"/>
</dbReference>
<evidence type="ECO:0000259" key="1">
    <source>
        <dbReference type="Pfam" id="PF00535"/>
    </source>
</evidence>
<organism evidence="2 3">
    <name type="scientific">Yeosuana aromativorans</name>
    <dbReference type="NCBI Taxonomy" id="288019"/>
    <lineage>
        <taxon>Bacteria</taxon>
        <taxon>Pseudomonadati</taxon>
        <taxon>Bacteroidota</taxon>
        <taxon>Flavobacteriia</taxon>
        <taxon>Flavobacteriales</taxon>
        <taxon>Flavobacteriaceae</taxon>
        <taxon>Yeosuana</taxon>
    </lineage>
</organism>
<proteinExistence type="predicted"/>
<dbReference type="GO" id="GO:0016758">
    <property type="term" value="F:hexosyltransferase activity"/>
    <property type="evidence" value="ECO:0007669"/>
    <property type="project" value="UniProtKB-ARBA"/>
</dbReference>
<dbReference type="InterPro" id="IPR029044">
    <property type="entry name" value="Nucleotide-diphossugar_trans"/>
</dbReference>
<dbReference type="Proteomes" id="UP000612329">
    <property type="component" value="Unassembled WGS sequence"/>
</dbReference>
<comment type="caution">
    <text evidence="2">The sequence shown here is derived from an EMBL/GenBank/DDBJ whole genome shotgun (WGS) entry which is preliminary data.</text>
</comment>
<keyword evidence="3" id="KW-1185">Reference proteome</keyword>
<dbReference type="RefSeq" id="WP_188653892.1">
    <property type="nucleotide sequence ID" value="NZ_BMNR01000006.1"/>
</dbReference>
<protein>
    <recommendedName>
        <fullName evidence="1">Glycosyltransferase 2-like domain-containing protein</fullName>
    </recommendedName>
</protein>
<feature type="domain" description="Glycosyltransferase 2-like" evidence="1">
    <location>
        <begin position="15"/>
        <end position="157"/>
    </location>
</feature>
<dbReference type="AlphaFoldDB" id="A0A8J3BQC8"/>
<dbReference type="SUPFAM" id="SSF53448">
    <property type="entry name" value="Nucleotide-diphospho-sugar transferases"/>
    <property type="match status" value="1"/>
</dbReference>
<dbReference type="CDD" id="cd06433">
    <property type="entry name" value="GT_2_WfgS_like"/>
    <property type="match status" value="1"/>
</dbReference>
<name>A0A8J3BQC8_9FLAO</name>
<gene>
    <name evidence="2" type="ORF">GCM10007962_26260</name>
</gene>
<dbReference type="Pfam" id="PF00535">
    <property type="entry name" value="Glycos_transf_2"/>
    <property type="match status" value="1"/>
</dbReference>
<reference evidence="2" key="1">
    <citation type="journal article" date="2014" name="Int. J. Syst. Evol. Microbiol.">
        <title>Complete genome sequence of Corynebacterium casei LMG S-19264T (=DSM 44701T), isolated from a smear-ripened cheese.</title>
        <authorList>
            <consortium name="US DOE Joint Genome Institute (JGI-PGF)"/>
            <person name="Walter F."/>
            <person name="Albersmeier A."/>
            <person name="Kalinowski J."/>
            <person name="Ruckert C."/>
        </authorList>
    </citation>
    <scope>NUCLEOTIDE SEQUENCE</scope>
    <source>
        <strain evidence="2">JCM 12862</strain>
    </source>
</reference>
<accession>A0A8J3BQC8</accession>
<dbReference type="PANTHER" id="PTHR22916">
    <property type="entry name" value="GLYCOSYLTRANSFERASE"/>
    <property type="match status" value="1"/>
</dbReference>
<reference evidence="2" key="2">
    <citation type="submission" date="2020-09" db="EMBL/GenBank/DDBJ databases">
        <authorList>
            <person name="Sun Q."/>
            <person name="Ohkuma M."/>
        </authorList>
    </citation>
    <scope>NUCLEOTIDE SEQUENCE</scope>
    <source>
        <strain evidence="2">JCM 12862</strain>
    </source>
</reference>
<sequence>MSLKLIKDKNKPLVSIITTTFNSELTIKDTLESILKQTYNNIEYIIIDGMSEDKTVSIINSYKSKITERGFVFKLISEKDKGIADAWNKGLKLSTGDVIGLLNSDDWYDESAIEKAVSCLDINKPELSYGICKRVNNSKEVIEVINHTFKPQRIYLNFGFSHTTCFATKKLYDLIGVFKLDYKIALDTDFLLRCYKKGIIFKKCNNITYMRLGGVSTKHKMTAHYEHQKALKVNGFNPILVFFFGLLKKWMLQLSNNR</sequence>
<dbReference type="Gene3D" id="3.90.550.10">
    <property type="entry name" value="Spore Coat Polysaccharide Biosynthesis Protein SpsA, Chain A"/>
    <property type="match status" value="1"/>
</dbReference>
<evidence type="ECO:0000313" key="2">
    <source>
        <dbReference type="EMBL" id="GGK30669.1"/>
    </source>
</evidence>